<organism evidence="2 3">
    <name type="scientific">Dibothriocephalus latus</name>
    <name type="common">Fish tapeworm</name>
    <name type="synonym">Diphyllobothrium latum</name>
    <dbReference type="NCBI Taxonomy" id="60516"/>
    <lineage>
        <taxon>Eukaryota</taxon>
        <taxon>Metazoa</taxon>
        <taxon>Spiralia</taxon>
        <taxon>Lophotrochozoa</taxon>
        <taxon>Platyhelminthes</taxon>
        <taxon>Cestoda</taxon>
        <taxon>Eucestoda</taxon>
        <taxon>Diphyllobothriidea</taxon>
        <taxon>Diphyllobothriidae</taxon>
        <taxon>Dibothriocephalus</taxon>
    </lineage>
</organism>
<feature type="region of interest" description="Disordered" evidence="1">
    <location>
        <begin position="130"/>
        <end position="151"/>
    </location>
</feature>
<sequence>MPLICAILTYPANQADSCACVLRRSTTSIVGTGEDNDNREDIAKLLPYTPAWILFCPKGIAFPCMICCRRGGGGDGEPSDNDSFCIMDHLEEPMSEHFPAEAVGNEEDSSLSCAGDDISTSNGVVKLQIVNSDQSQDKHVEPASTDTPVVP</sequence>
<evidence type="ECO:0000313" key="3">
    <source>
        <dbReference type="Proteomes" id="UP000281553"/>
    </source>
</evidence>
<name>A0A3P7PF73_DIBLA</name>
<protein>
    <submittedName>
        <fullName evidence="2">Uncharacterized protein</fullName>
    </submittedName>
</protein>
<accession>A0A3P7PF73</accession>
<proteinExistence type="predicted"/>
<dbReference type="AlphaFoldDB" id="A0A3P7PF73"/>
<keyword evidence="3" id="KW-1185">Reference proteome</keyword>
<evidence type="ECO:0000256" key="1">
    <source>
        <dbReference type="SAM" id="MobiDB-lite"/>
    </source>
</evidence>
<reference evidence="2 3" key="1">
    <citation type="submission" date="2018-11" db="EMBL/GenBank/DDBJ databases">
        <authorList>
            <consortium name="Pathogen Informatics"/>
        </authorList>
    </citation>
    <scope>NUCLEOTIDE SEQUENCE [LARGE SCALE GENOMIC DNA]</scope>
</reference>
<evidence type="ECO:0000313" key="2">
    <source>
        <dbReference type="EMBL" id="VDN16696.1"/>
    </source>
</evidence>
<dbReference type="Proteomes" id="UP000281553">
    <property type="component" value="Unassembled WGS sequence"/>
</dbReference>
<gene>
    <name evidence="2" type="ORF">DILT_LOCUS12527</name>
</gene>
<dbReference type="EMBL" id="UYRU01066760">
    <property type="protein sequence ID" value="VDN16696.1"/>
    <property type="molecule type" value="Genomic_DNA"/>
</dbReference>